<keyword evidence="2" id="KW-1185">Reference proteome</keyword>
<dbReference type="AlphaFoldDB" id="A0A5B7E462"/>
<gene>
    <name evidence="1" type="ORF">E2C01_021257</name>
</gene>
<dbReference type="Proteomes" id="UP000324222">
    <property type="component" value="Unassembled WGS sequence"/>
</dbReference>
<sequence>MDRQTCIGATLLVRPDGRRHGGTLCVIQGVVNDRPVPQLHLDHRIHSLPWHVHLLTPSLPLLTQWSGGRCSSGSAAPRSPPGLCSIPCRDPPAVKGSVRDVSLDVVLKWSEAILSQPSLSTSPVLNTAAWFCIVFCMLRRISAVETLPLANLSLSMLATDASPASC</sequence>
<accession>A0A5B7E462</accession>
<proteinExistence type="predicted"/>
<evidence type="ECO:0000313" key="2">
    <source>
        <dbReference type="Proteomes" id="UP000324222"/>
    </source>
</evidence>
<protein>
    <submittedName>
        <fullName evidence="1">Uncharacterized protein</fullName>
    </submittedName>
</protein>
<reference evidence="1 2" key="1">
    <citation type="submission" date="2019-05" db="EMBL/GenBank/DDBJ databases">
        <title>Another draft genome of Portunus trituberculatus and its Hox gene families provides insights of decapod evolution.</title>
        <authorList>
            <person name="Jeong J.-H."/>
            <person name="Song I."/>
            <person name="Kim S."/>
            <person name="Choi T."/>
            <person name="Kim D."/>
            <person name="Ryu S."/>
            <person name="Kim W."/>
        </authorList>
    </citation>
    <scope>NUCLEOTIDE SEQUENCE [LARGE SCALE GENOMIC DNA]</scope>
    <source>
        <tissue evidence="1">Muscle</tissue>
    </source>
</reference>
<dbReference type="EMBL" id="VSRR010001849">
    <property type="protein sequence ID" value="MPC28063.1"/>
    <property type="molecule type" value="Genomic_DNA"/>
</dbReference>
<name>A0A5B7E462_PORTR</name>
<evidence type="ECO:0000313" key="1">
    <source>
        <dbReference type="EMBL" id="MPC28063.1"/>
    </source>
</evidence>
<comment type="caution">
    <text evidence="1">The sequence shown here is derived from an EMBL/GenBank/DDBJ whole genome shotgun (WGS) entry which is preliminary data.</text>
</comment>
<organism evidence="1 2">
    <name type="scientific">Portunus trituberculatus</name>
    <name type="common">Swimming crab</name>
    <name type="synonym">Neptunus trituberculatus</name>
    <dbReference type="NCBI Taxonomy" id="210409"/>
    <lineage>
        <taxon>Eukaryota</taxon>
        <taxon>Metazoa</taxon>
        <taxon>Ecdysozoa</taxon>
        <taxon>Arthropoda</taxon>
        <taxon>Crustacea</taxon>
        <taxon>Multicrustacea</taxon>
        <taxon>Malacostraca</taxon>
        <taxon>Eumalacostraca</taxon>
        <taxon>Eucarida</taxon>
        <taxon>Decapoda</taxon>
        <taxon>Pleocyemata</taxon>
        <taxon>Brachyura</taxon>
        <taxon>Eubrachyura</taxon>
        <taxon>Portunoidea</taxon>
        <taxon>Portunidae</taxon>
        <taxon>Portuninae</taxon>
        <taxon>Portunus</taxon>
    </lineage>
</organism>